<proteinExistence type="predicted"/>
<feature type="region of interest" description="Disordered" evidence="1">
    <location>
        <begin position="196"/>
        <end position="218"/>
    </location>
</feature>
<gene>
    <name evidence="2" type="ORF">BT67DRAFT_491148</name>
</gene>
<feature type="region of interest" description="Disordered" evidence="1">
    <location>
        <begin position="1"/>
        <end position="33"/>
    </location>
</feature>
<comment type="caution">
    <text evidence="2">The sequence shown here is derived from an EMBL/GenBank/DDBJ whole genome shotgun (WGS) entry which is preliminary data.</text>
</comment>
<feature type="compositionally biased region" description="Polar residues" evidence="1">
    <location>
        <begin position="1"/>
        <end position="13"/>
    </location>
</feature>
<evidence type="ECO:0000256" key="1">
    <source>
        <dbReference type="SAM" id="MobiDB-lite"/>
    </source>
</evidence>
<dbReference type="Proteomes" id="UP001304895">
    <property type="component" value="Unassembled WGS sequence"/>
</dbReference>
<sequence>MARTKIGSNTNHSTHPDLKTSRQKNGKLPTHDADRNEQVQRFVLLVHMLKWANLTTQEIVLCLDKYVQTLSPGSRDLLVFHLPYANKVIEEGGWEPTTQGIVQLSSMWESIQDPYRDGWLGVFGLDTELDIAPQAAATALPVTPPPQALLVPPPTARRTVLSIEFFAKQAQNRIYLSLLRELPSLANHMVYSMRRLPGRPRRSSGNQRRKAAKATAVVDGGSGGSVNLEKGWKVVLPKKKGLRR</sequence>
<evidence type="ECO:0000313" key="2">
    <source>
        <dbReference type="EMBL" id="KAK4136052.1"/>
    </source>
</evidence>
<organism evidence="2 3">
    <name type="scientific">Trichocladium antarcticum</name>
    <dbReference type="NCBI Taxonomy" id="1450529"/>
    <lineage>
        <taxon>Eukaryota</taxon>
        <taxon>Fungi</taxon>
        <taxon>Dikarya</taxon>
        <taxon>Ascomycota</taxon>
        <taxon>Pezizomycotina</taxon>
        <taxon>Sordariomycetes</taxon>
        <taxon>Sordariomycetidae</taxon>
        <taxon>Sordariales</taxon>
        <taxon>Chaetomiaceae</taxon>
        <taxon>Trichocladium</taxon>
    </lineage>
</organism>
<name>A0AAN6UN10_9PEZI</name>
<keyword evidence="3" id="KW-1185">Reference proteome</keyword>
<dbReference type="AlphaFoldDB" id="A0AAN6UN10"/>
<feature type="compositionally biased region" description="Basic residues" evidence="1">
    <location>
        <begin position="196"/>
        <end position="212"/>
    </location>
</feature>
<evidence type="ECO:0000313" key="3">
    <source>
        <dbReference type="Proteomes" id="UP001304895"/>
    </source>
</evidence>
<accession>A0AAN6UN10</accession>
<protein>
    <submittedName>
        <fullName evidence="2">Uncharacterized protein</fullName>
    </submittedName>
</protein>
<reference evidence="2" key="1">
    <citation type="journal article" date="2023" name="Mol. Phylogenet. Evol.">
        <title>Genome-scale phylogeny and comparative genomics of the fungal order Sordariales.</title>
        <authorList>
            <person name="Hensen N."/>
            <person name="Bonometti L."/>
            <person name="Westerberg I."/>
            <person name="Brannstrom I.O."/>
            <person name="Guillou S."/>
            <person name="Cros-Aarteil S."/>
            <person name="Calhoun S."/>
            <person name="Haridas S."/>
            <person name="Kuo A."/>
            <person name="Mondo S."/>
            <person name="Pangilinan J."/>
            <person name="Riley R."/>
            <person name="LaButti K."/>
            <person name="Andreopoulos B."/>
            <person name="Lipzen A."/>
            <person name="Chen C."/>
            <person name="Yan M."/>
            <person name="Daum C."/>
            <person name="Ng V."/>
            <person name="Clum A."/>
            <person name="Steindorff A."/>
            <person name="Ohm R.A."/>
            <person name="Martin F."/>
            <person name="Silar P."/>
            <person name="Natvig D.O."/>
            <person name="Lalanne C."/>
            <person name="Gautier V."/>
            <person name="Ament-Velasquez S.L."/>
            <person name="Kruys A."/>
            <person name="Hutchinson M.I."/>
            <person name="Powell A.J."/>
            <person name="Barry K."/>
            <person name="Miller A.N."/>
            <person name="Grigoriev I.V."/>
            <person name="Debuchy R."/>
            <person name="Gladieux P."/>
            <person name="Hiltunen Thoren M."/>
            <person name="Johannesson H."/>
        </authorList>
    </citation>
    <scope>NUCLEOTIDE SEQUENCE</scope>
    <source>
        <strain evidence="2">CBS 123565</strain>
    </source>
</reference>
<dbReference type="EMBL" id="MU853404">
    <property type="protein sequence ID" value="KAK4136052.1"/>
    <property type="molecule type" value="Genomic_DNA"/>
</dbReference>
<reference evidence="2" key="2">
    <citation type="submission" date="2023-05" db="EMBL/GenBank/DDBJ databases">
        <authorList>
            <consortium name="Lawrence Berkeley National Laboratory"/>
            <person name="Steindorff A."/>
            <person name="Hensen N."/>
            <person name="Bonometti L."/>
            <person name="Westerberg I."/>
            <person name="Brannstrom I.O."/>
            <person name="Guillou S."/>
            <person name="Cros-Aarteil S."/>
            <person name="Calhoun S."/>
            <person name="Haridas S."/>
            <person name="Kuo A."/>
            <person name="Mondo S."/>
            <person name="Pangilinan J."/>
            <person name="Riley R."/>
            <person name="Labutti K."/>
            <person name="Andreopoulos B."/>
            <person name="Lipzen A."/>
            <person name="Chen C."/>
            <person name="Yanf M."/>
            <person name="Daum C."/>
            <person name="Ng V."/>
            <person name="Clum A."/>
            <person name="Ohm R."/>
            <person name="Martin F."/>
            <person name="Silar P."/>
            <person name="Natvig D."/>
            <person name="Lalanne C."/>
            <person name="Gautier V."/>
            <person name="Ament-Velasquez S.L."/>
            <person name="Kruys A."/>
            <person name="Hutchinson M.I."/>
            <person name="Powell A.J."/>
            <person name="Barry K."/>
            <person name="Miller A.N."/>
            <person name="Grigoriev I.V."/>
            <person name="Debuchy R."/>
            <person name="Gladieux P."/>
            <person name="Thoren M.H."/>
            <person name="Johannesson H."/>
        </authorList>
    </citation>
    <scope>NUCLEOTIDE SEQUENCE</scope>
    <source>
        <strain evidence="2">CBS 123565</strain>
    </source>
</reference>